<protein>
    <submittedName>
        <fullName evidence="1">Nitroreductase family deazaflavin-dependent oxidoreductase</fullName>
    </submittedName>
</protein>
<evidence type="ECO:0000313" key="2">
    <source>
        <dbReference type="Proteomes" id="UP000263377"/>
    </source>
</evidence>
<keyword evidence="2" id="KW-1185">Reference proteome</keyword>
<dbReference type="AlphaFoldDB" id="A0A372ZQT6"/>
<dbReference type="NCBIfam" id="TIGR00026">
    <property type="entry name" value="hi_GC_TIGR00026"/>
    <property type="match status" value="1"/>
</dbReference>
<dbReference type="RefSeq" id="WP_117486859.1">
    <property type="nucleotide sequence ID" value="NZ_QVIG01000001.1"/>
</dbReference>
<comment type="caution">
    <text evidence="1">The sequence shown here is derived from an EMBL/GenBank/DDBJ whole genome shotgun (WGS) entry which is preliminary data.</text>
</comment>
<dbReference type="Proteomes" id="UP000263377">
    <property type="component" value="Unassembled WGS sequence"/>
</dbReference>
<proteinExistence type="predicted"/>
<name>A0A372ZQT6_9ACTN</name>
<accession>A0A372ZQT6</accession>
<dbReference type="EMBL" id="QVIG01000001">
    <property type="protein sequence ID" value="RGD58213.1"/>
    <property type="molecule type" value="Genomic_DNA"/>
</dbReference>
<dbReference type="Gene3D" id="2.30.110.10">
    <property type="entry name" value="Electron Transport, Fmn-binding Protein, Chain A"/>
    <property type="match status" value="1"/>
</dbReference>
<organism evidence="1 2">
    <name type="scientific">Kitasatospora xanthocidica</name>
    <dbReference type="NCBI Taxonomy" id="83382"/>
    <lineage>
        <taxon>Bacteria</taxon>
        <taxon>Bacillati</taxon>
        <taxon>Actinomycetota</taxon>
        <taxon>Actinomycetes</taxon>
        <taxon>Kitasatosporales</taxon>
        <taxon>Streptomycetaceae</taxon>
        <taxon>Kitasatospora</taxon>
    </lineage>
</organism>
<sequence>MSRAEHLPSSTTRLQAPTTRLGIAAGKLLNGMVAAFAKAGVGLWGSRVLAVRGRTSGEWRTTPVNILTHEGERYLVAPRGHTQWVRNLRAAGTGELRVGRRTEAFGAIELPDADKPEVLRAYLRRWNWQVAPFFEGIGPDAPAEDLLRVAPGYPVFRITGS</sequence>
<reference evidence="1 2" key="1">
    <citation type="submission" date="2018-08" db="EMBL/GenBank/DDBJ databases">
        <title>Diversity &amp; Physiological Properties of Lignin-Decomposing Actinobacteria from Soil.</title>
        <authorList>
            <person name="Roh S.G."/>
            <person name="Kim S.B."/>
        </authorList>
    </citation>
    <scope>NUCLEOTIDE SEQUENCE [LARGE SCALE GENOMIC DNA]</scope>
    <source>
        <strain evidence="1 2">MMS17-GH009</strain>
    </source>
</reference>
<evidence type="ECO:0000313" key="1">
    <source>
        <dbReference type="EMBL" id="RGD58213.1"/>
    </source>
</evidence>
<dbReference type="GO" id="GO:0016491">
    <property type="term" value="F:oxidoreductase activity"/>
    <property type="evidence" value="ECO:0007669"/>
    <property type="project" value="InterPro"/>
</dbReference>
<gene>
    <name evidence="1" type="ORF">DR950_10815</name>
</gene>
<dbReference type="InterPro" id="IPR012349">
    <property type="entry name" value="Split_barrel_FMN-bd"/>
</dbReference>
<dbReference type="Pfam" id="PF04075">
    <property type="entry name" value="F420H2_quin_red"/>
    <property type="match status" value="1"/>
</dbReference>
<dbReference type="InterPro" id="IPR004378">
    <property type="entry name" value="F420H2_quin_Rdtase"/>
</dbReference>